<protein>
    <submittedName>
        <fullName evidence="2">Carbohydrate-binding module family 13 protein</fullName>
    </submittedName>
</protein>
<dbReference type="Pfam" id="PF14200">
    <property type="entry name" value="RicinB_lectin_2"/>
    <property type="match status" value="1"/>
</dbReference>
<accession>A0A8H6Z4S7</accession>
<dbReference type="Gene3D" id="2.80.10.50">
    <property type="match status" value="2"/>
</dbReference>
<proteinExistence type="predicted"/>
<gene>
    <name evidence="2" type="ORF">MVEN_00255200</name>
</gene>
<dbReference type="AlphaFoldDB" id="A0A8H6Z4S7"/>
<dbReference type="SUPFAM" id="SSF50370">
    <property type="entry name" value="Ricin B-like lectins"/>
    <property type="match status" value="1"/>
</dbReference>
<dbReference type="InterPro" id="IPR035992">
    <property type="entry name" value="Ricin_B-like_lectins"/>
</dbReference>
<dbReference type="EMBL" id="JACAZI010000002">
    <property type="protein sequence ID" value="KAF7369275.1"/>
    <property type="molecule type" value="Genomic_DNA"/>
</dbReference>
<dbReference type="InterPro" id="IPR000772">
    <property type="entry name" value="Ricin_B_lectin"/>
</dbReference>
<name>A0A8H6Z4S7_9AGAR</name>
<reference evidence="2" key="1">
    <citation type="submission" date="2020-05" db="EMBL/GenBank/DDBJ databases">
        <title>Mycena genomes resolve the evolution of fungal bioluminescence.</title>
        <authorList>
            <person name="Tsai I.J."/>
        </authorList>
    </citation>
    <scope>NUCLEOTIDE SEQUENCE</scope>
    <source>
        <strain evidence="2">CCC161011</strain>
    </source>
</reference>
<sequence>MPVFQGVYTITNFQSKTRLDLDGGNKANGTKVQGWEPLQPDVPEYPNQLWNVQYTGKMGFDSYTISNVRTGTYIEIANGDGTDGTPVTCSEAAGQQTTADHQEWELIKIGTDGYYKLRNVKTQNFLDIDKG</sequence>
<organism evidence="2 3">
    <name type="scientific">Mycena venus</name>
    <dbReference type="NCBI Taxonomy" id="2733690"/>
    <lineage>
        <taxon>Eukaryota</taxon>
        <taxon>Fungi</taxon>
        <taxon>Dikarya</taxon>
        <taxon>Basidiomycota</taxon>
        <taxon>Agaricomycotina</taxon>
        <taxon>Agaricomycetes</taxon>
        <taxon>Agaricomycetidae</taxon>
        <taxon>Agaricales</taxon>
        <taxon>Marasmiineae</taxon>
        <taxon>Mycenaceae</taxon>
        <taxon>Mycena</taxon>
    </lineage>
</organism>
<dbReference type="OrthoDB" id="3192089at2759"/>
<evidence type="ECO:0000313" key="2">
    <source>
        <dbReference type="EMBL" id="KAF7369275.1"/>
    </source>
</evidence>
<dbReference type="Proteomes" id="UP000620124">
    <property type="component" value="Unassembled WGS sequence"/>
</dbReference>
<evidence type="ECO:0000313" key="3">
    <source>
        <dbReference type="Proteomes" id="UP000620124"/>
    </source>
</evidence>
<keyword evidence="3" id="KW-1185">Reference proteome</keyword>
<feature type="domain" description="Ricin B lectin" evidence="1">
    <location>
        <begin position="46"/>
        <end position="129"/>
    </location>
</feature>
<comment type="caution">
    <text evidence="2">The sequence shown here is derived from an EMBL/GenBank/DDBJ whole genome shotgun (WGS) entry which is preliminary data.</text>
</comment>
<evidence type="ECO:0000259" key="1">
    <source>
        <dbReference type="Pfam" id="PF14200"/>
    </source>
</evidence>